<dbReference type="SUPFAM" id="SSF53613">
    <property type="entry name" value="Ribokinase-like"/>
    <property type="match status" value="1"/>
</dbReference>
<dbReference type="InterPro" id="IPR029056">
    <property type="entry name" value="Ribokinase-like"/>
</dbReference>
<name>A0A6J7PDK6_9ZZZZ</name>
<dbReference type="GO" id="GO:0033786">
    <property type="term" value="F:heptose-1-phosphate adenylyltransferase activity"/>
    <property type="evidence" value="ECO:0007669"/>
    <property type="project" value="TreeGrafter"/>
</dbReference>
<evidence type="ECO:0000259" key="1">
    <source>
        <dbReference type="Pfam" id="PF00294"/>
    </source>
</evidence>
<feature type="domain" description="Carbohydrate kinase PfkB" evidence="1">
    <location>
        <begin position="16"/>
        <end position="188"/>
    </location>
</feature>
<sequence length="201" mass="21540">MQRSVDEPIQKSLVSSVKNACANADLLIFSDFNYGCLHQNVVDQLVEIATKNKMRIVADSQSSSQIGDISRFKNADLITPTEREARLALRNTEDGLVVIAQSVCLSAEAKSVTLKLGEQGVLLHGRWGKDWETDQIPALNSAPHDVAGAGDCLLVATSMAMTVGANMWESGLLGSLAAAIQVGRVGNTPITQNELLHELAE</sequence>
<dbReference type="Gene3D" id="3.40.1190.20">
    <property type="match status" value="1"/>
</dbReference>
<reference evidence="2" key="1">
    <citation type="submission" date="2020-05" db="EMBL/GenBank/DDBJ databases">
        <authorList>
            <person name="Chiriac C."/>
            <person name="Salcher M."/>
            <person name="Ghai R."/>
            <person name="Kavagutti S V."/>
        </authorList>
    </citation>
    <scope>NUCLEOTIDE SEQUENCE</scope>
</reference>
<dbReference type="PANTHER" id="PTHR46969">
    <property type="entry name" value="BIFUNCTIONAL PROTEIN HLDE"/>
    <property type="match status" value="1"/>
</dbReference>
<accession>A0A6J7PDK6</accession>
<evidence type="ECO:0000313" key="2">
    <source>
        <dbReference type="EMBL" id="CAB5003497.1"/>
    </source>
</evidence>
<dbReference type="InterPro" id="IPR011611">
    <property type="entry name" value="PfkB_dom"/>
</dbReference>
<gene>
    <name evidence="2" type="ORF">UFOPK4020_00971</name>
</gene>
<dbReference type="AlphaFoldDB" id="A0A6J7PDK6"/>
<dbReference type="GO" id="GO:0033785">
    <property type="term" value="F:heptose 7-phosphate kinase activity"/>
    <property type="evidence" value="ECO:0007669"/>
    <property type="project" value="TreeGrafter"/>
</dbReference>
<proteinExistence type="predicted"/>
<protein>
    <submittedName>
        <fullName evidence="2">Unannotated protein</fullName>
    </submittedName>
</protein>
<dbReference type="Pfam" id="PF00294">
    <property type="entry name" value="PfkB"/>
    <property type="match status" value="1"/>
</dbReference>
<organism evidence="2">
    <name type="scientific">freshwater metagenome</name>
    <dbReference type="NCBI Taxonomy" id="449393"/>
    <lineage>
        <taxon>unclassified sequences</taxon>
        <taxon>metagenomes</taxon>
        <taxon>ecological metagenomes</taxon>
    </lineage>
</organism>
<dbReference type="PANTHER" id="PTHR46969:SF1">
    <property type="entry name" value="BIFUNCTIONAL PROTEIN HLDE"/>
    <property type="match status" value="1"/>
</dbReference>
<dbReference type="GO" id="GO:0005829">
    <property type="term" value="C:cytosol"/>
    <property type="evidence" value="ECO:0007669"/>
    <property type="project" value="TreeGrafter"/>
</dbReference>
<dbReference type="EMBL" id="CAFBOV010000201">
    <property type="protein sequence ID" value="CAB5003497.1"/>
    <property type="molecule type" value="Genomic_DNA"/>
</dbReference>